<dbReference type="Pfam" id="PF05699">
    <property type="entry name" value="Dimer_Tnp_hAT"/>
    <property type="match status" value="1"/>
</dbReference>
<dbReference type="AlphaFoldDB" id="I3KXQ0"/>
<dbReference type="GeneTree" id="ENSGT00950000182812"/>
<accession>I3KXQ0</accession>
<feature type="domain" description="HAT C-terminal dimerisation" evidence="1">
    <location>
        <begin position="384"/>
        <end position="445"/>
    </location>
</feature>
<dbReference type="InterPro" id="IPR008906">
    <property type="entry name" value="HATC_C_dom"/>
</dbReference>
<keyword evidence="3" id="KW-1185">Reference proteome</keyword>
<evidence type="ECO:0000313" key="2">
    <source>
        <dbReference type="Ensembl" id="ENSONIP00000025896.2"/>
    </source>
</evidence>
<dbReference type="SUPFAM" id="SSF53098">
    <property type="entry name" value="Ribonuclease H-like"/>
    <property type="match status" value="1"/>
</dbReference>
<reference evidence="3" key="1">
    <citation type="submission" date="2012-01" db="EMBL/GenBank/DDBJ databases">
        <title>The Genome Sequence of Oreochromis niloticus (Nile Tilapia).</title>
        <authorList>
            <consortium name="Broad Institute Genome Assembly Team"/>
            <consortium name="Broad Institute Sequencing Platform"/>
            <person name="Di Palma F."/>
            <person name="Johnson J."/>
            <person name="Lander E.S."/>
            <person name="Lindblad-Toh K."/>
        </authorList>
    </citation>
    <scope>NUCLEOTIDE SEQUENCE [LARGE SCALE GENOMIC DNA]</scope>
</reference>
<dbReference type="Proteomes" id="UP000005207">
    <property type="component" value="Linkage group LG9"/>
</dbReference>
<reference evidence="2" key="2">
    <citation type="submission" date="2025-08" db="UniProtKB">
        <authorList>
            <consortium name="Ensembl"/>
        </authorList>
    </citation>
    <scope>IDENTIFICATION</scope>
</reference>
<name>I3KXQ0_ORENI</name>
<dbReference type="Ensembl" id="ENSONIT00000025917.2">
    <property type="protein sequence ID" value="ENSONIP00000025896.2"/>
    <property type="gene ID" value="ENSONIG00000020591.2"/>
</dbReference>
<dbReference type="InParanoid" id="I3KXQ0"/>
<dbReference type="PANTHER" id="PTHR45913">
    <property type="entry name" value="EPM2A-INTERACTING PROTEIN 1"/>
    <property type="match status" value="1"/>
</dbReference>
<evidence type="ECO:0000259" key="1">
    <source>
        <dbReference type="Pfam" id="PF05699"/>
    </source>
</evidence>
<dbReference type="PANTHER" id="PTHR45913:SF21">
    <property type="entry name" value="DUF4371 DOMAIN-CONTAINING PROTEIN"/>
    <property type="match status" value="1"/>
</dbReference>
<dbReference type="HOGENOM" id="CLU_021316_1_1_1"/>
<reference evidence="2" key="3">
    <citation type="submission" date="2025-09" db="UniProtKB">
        <authorList>
            <consortium name="Ensembl"/>
        </authorList>
    </citation>
    <scope>IDENTIFICATION</scope>
</reference>
<dbReference type="eggNOG" id="ENOG502QS6T">
    <property type="taxonomic scope" value="Eukaryota"/>
</dbReference>
<evidence type="ECO:0000313" key="3">
    <source>
        <dbReference type="Proteomes" id="UP000005207"/>
    </source>
</evidence>
<organism evidence="2 3">
    <name type="scientific">Oreochromis niloticus</name>
    <name type="common">Nile tilapia</name>
    <name type="synonym">Tilapia nilotica</name>
    <dbReference type="NCBI Taxonomy" id="8128"/>
    <lineage>
        <taxon>Eukaryota</taxon>
        <taxon>Metazoa</taxon>
        <taxon>Chordata</taxon>
        <taxon>Craniata</taxon>
        <taxon>Vertebrata</taxon>
        <taxon>Euteleostomi</taxon>
        <taxon>Actinopterygii</taxon>
        <taxon>Neopterygii</taxon>
        <taxon>Teleostei</taxon>
        <taxon>Neoteleostei</taxon>
        <taxon>Acanthomorphata</taxon>
        <taxon>Ovalentaria</taxon>
        <taxon>Cichlomorphae</taxon>
        <taxon>Cichliformes</taxon>
        <taxon>Cichlidae</taxon>
        <taxon>African cichlids</taxon>
        <taxon>Pseudocrenilabrinae</taxon>
        <taxon>Oreochromini</taxon>
        <taxon>Oreochromis</taxon>
    </lineage>
</organism>
<dbReference type="InterPro" id="IPR012337">
    <property type="entry name" value="RNaseH-like_sf"/>
</dbReference>
<sequence>MVSDVQLSRHTVEHRISDINTAIESQLHSDLQACEYFRVALDESCDIQDKPQLAIFARSVSNDCVIKEELLDIVPLKDRTRGIDVKETMIAAFEKANLPITKITAIATDGAPAMMGSVNGLVGLCKADQTIPDFWNFRCIIHMAQLVSKSLNLDNVMKPVMEIVNYIRTHALNHRQFKNLIAELDQGLPGDLPLHCTVGWLSKGQVLSRFFELLDAVKLFMEEKDKDYPELSDLKWIMDLAFLVDMMCHLDRLNLTLQGKLKMLPDLVQSVFVFVNKLKLFKTHIQKGDLTHFPTLLKASGQVASTALSKQRARYATLIENLHESFVTRFHDLQLKRPQITFLVDPFNAETDCLKVPLVTDEAAAELEMIDLCEEDQLKPALREGTIDFWKGVPMEKYPNVKRAALKILSMFGSTYVCESVFSTLKHVKSKHRSILTDTHVKELLRVATTEYKPDLKRIVQGKECQKSH</sequence>
<dbReference type="GO" id="GO:0046983">
    <property type="term" value="F:protein dimerization activity"/>
    <property type="evidence" value="ECO:0007669"/>
    <property type="project" value="InterPro"/>
</dbReference>
<protein>
    <recommendedName>
        <fullName evidence="1">HAT C-terminal dimerisation domain-containing protein</fullName>
    </recommendedName>
</protein>
<proteinExistence type="predicted"/>
<gene>
    <name evidence="2" type="primary">LOC112847926</name>
</gene>
<dbReference type="OMA" id="EWNITHA"/>